<gene>
    <name evidence="2" type="ORF">PACLA_8A072218</name>
</gene>
<evidence type="ECO:0000313" key="2">
    <source>
        <dbReference type="EMBL" id="CAB3993400.1"/>
    </source>
</evidence>
<dbReference type="OrthoDB" id="10064735at2759"/>
<feature type="region of interest" description="Disordered" evidence="1">
    <location>
        <begin position="132"/>
        <end position="156"/>
    </location>
</feature>
<dbReference type="PANTHER" id="PTHR31751">
    <property type="entry name" value="SI:CH211-108C17.2-RELATED-RELATED"/>
    <property type="match status" value="1"/>
</dbReference>
<feature type="region of interest" description="Disordered" evidence="1">
    <location>
        <begin position="1"/>
        <end position="26"/>
    </location>
</feature>
<reference evidence="2" key="1">
    <citation type="submission" date="2020-04" db="EMBL/GenBank/DDBJ databases">
        <authorList>
            <person name="Alioto T."/>
            <person name="Alioto T."/>
            <person name="Gomez Garrido J."/>
        </authorList>
    </citation>
    <scope>NUCLEOTIDE SEQUENCE</scope>
    <source>
        <strain evidence="2">A484AB</strain>
    </source>
</reference>
<accession>A0A6S7HB01</accession>
<dbReference type="AlphaFoldDB" id="A0A6S7HB01"/>
<keyword evidence="3" id="KW-1185">Reference proteome</keyword>
<feature type="region of interest" description="Disordered" evidence="1">
    <location>
        <begin position="189"/>
        <end position="247"/>
    </location>
</feature>
<feature type="compositionally biased region" description="Low complexity" evidence="1">
    <location>
        <begin position="204"/>
        <end position="219"/>
    </location>
</feature>
<dbReference type="PANTHER" id="PTHR31751:SF42">
    <property type="entry name" value="PROTEIN CBG10204"/>
    <property type="match status" value="1"/>
</dbReference>
<name>A0A6S7HB01_PARCT</name>
<dbReference type="EMBL" id="CACRXK020002254">
    <property type="protein sequence ID" value="CAB3993400.1"/>
    <property type="molecule type" value="Genomic_DNA"/>
</dbReference>
<comment type="caution">
    <text evidence="2">The sequence shown here is derived from an EMBL/GenBank/DDBJ whole genome shotgun (WGS) entry which is preliminary data.</text>
</comment>
<evidence type="ECO:0000313" key="3">
    <source>
        <dbReference type="Proteomes" id="UP001152795"/>
    </source>
</evidence>
<organism evidence="2 3">
    <name type="scientific">Paramuricea clavata</name>
    <name type="common">Red gorgonian</name>
    <name type="synonym">Violescent sea-whip</name>
    <dbReference type="NCBI Taxonomy" id="317549"/>
    <lineage>
        <taxon>Eukaryota</taxon>
        <taxon>Metazoa</taxon>
        <taxon>Cnidaria</taxon>
        <taxon>Anthozoa</taxon>
        <taxon>Octocorallia</taxon>
        <taxon>Malacalcyonacea</taxon>
        <taxon>Plexauridae</taxon>
        <taxon>Paramuricea</taxon>
    </lineage>
</organism>
<proteinExistence type="predicted"/>
<protein>
    <submittedName>
        <fullName evidence="2">Uncharacterized protein</fullName>
    </submittedName>
</protein>
<feature type="compositionally biased region" description="Low complexity" evidence="1">
    <location>
        <begin position="1"/>
        <end position="20"/>
    </location>
</feature>
<dbReference type="Proteomes" id="UP001152795">
    <property type="component" value="Unassembled WGS sequence"/>
</dbReference>
<evidence type="ECO:0000256" key="1">
    <source>
        <dbReference type="SAM" id="MobiDB-lite"/>
    </source>
</evidence>
<sequence>MAESTPSTSSASNIDSSSTSLRREKRKAYLASRDASKVYLFDVFERWRAFKESKNIKSDKGVAEMLLESYQAQQDRLCVSAETQTSQTEPEFIQDELPIVSPATPTTPRRSARIFRQRESTLDNFPSPLFTSTPLGHAEALPATPTTPRRSARIRQRESTLDNFPSPLFTSTPLGHAEALNAPEIQMSPAITSSTPPILHSQSRRSLLPDSSPLSAISATISKRNPLEEETLSGNEDDSHGEYDDNTTLTASTIMPMDESVELPPPLEASFIEEEVFNTEIGGHNEELAQDEGNDSSVKRISVEDAIHQEKCVVFTDAIMSLLKELHGSICKRQGCGCVLEYRKSYVGTCLIVSWRCASGHKGGRWGAQPMCENLRAGNLLLASALLLSGNSYTKVGLMFRFFKLQYFSKTLFTQYQSLYIAPAVNKFWEQHKQELWEEKTGQDIILSGDGQNDSPGHCAQYSTYSLTDMEDHAILQMNIVDVREAAGKNNNMEQIGFVRGMDKLLASQMSIKEVVTDGHLGIATLMKADNKYKDVLHQNDIWHGGKSLAKKINVAAKTKAHQELASWAPSIRNHSWYCAKHCNKDVKNIKFLLGFHVHESAIWPSIKYASVPVCWHADEEQREKPWLKKGSAPHKALAKIVMDKRFLNTFRYYTHFRFVGFRLRNQLAAIDYNHHRGREVATTADGRPRMERKFSKRTKQWSAVKVLEPKTYKYIPNLLEKIFVKRASTKGGVNRKIAVLEEDPSRITF</sequence>